<reference evidence="7 8" key="1">
    <citation type="submission" date="2016-09" db="EMBL/GenBank/DDBJ databases">
        <title>Extensive genetic diversity and differential bi-allelic expression allows diatom success in the polar Southern Ocean.</title>
        <authorList>
            <consortium name="DOE Joint Genome Institute"/>
            <person name="Mock T."/>
            <person name="Otillar R.P."/>
            <person name="Strauss J."/>
            <person name="Dupont C."/>
            <person name="Frickenhaus S."/>
            <person name="Maumus F."/>
            <person name="Mcmullan M."/>
            <person name="Sanges R."/>
            <person name="Schmutz J."/>
            <person name="Toseland A."/>
            <person name="Valas R."/>
            <person name="Veluchamy A."/>
            <person name="Ward B.J."/>
            <person name="Allen A."/>
            <person name="Barry K."/>
            <person name="Falciatore A."/>
            <person name="Ferrante M."/>
            <person name="Fortunato A.E."/>
            <person name="Gloeckner G."/>
            <person name="Gruber A."/>
            <person name="Hipkin R."/>
            <person name="Janech M."/>
            <person name="Kroth P."/>
            <person name="Leese F."/>
            <person name="Lindquist E."/>
            <person name="Lyon B.R."/>
            <person name="Martin J."/>
            <person name="Mayer C."/>
            <person name="Parker M."/>
            <person name="Quesneville H."/>
            <person name="Raymond J."/>
            <person name="Uhlig C."/>
            <person name="Valentin K.U."/>
            <person name="Worden A.Z."/>
            <person name="Armbrust E.V."/>
            <person name="Bowler C."/>
            <person name="Green B."/>
            <person name="Moulton V."/>
            <person name="Van Oosterhout C."/>
            <person name="Grigoriev I."/>
        </authorList>
    </citation>
    <scope>NUCLEOTIDE SEQUENCE [LARGE SCALE GENOMIC DNA]</scope>
    <source>
        <strain evidence="7 8">CCMP1102</strain>
    </source>
</reference>
<evidence type="ECO:0000256" key="5">
    <source>
        <dbReference type="ARBA" id="ARBA00022840"/>
    </source>
</evidence>
<accession>A0A1E7EZQ6</accession>
<proteinExistence type="predicted"/>
<evidence type="ECO:0000259" key="6">
    <source>
        <dbReference type="PROSITE" id="PS51158"/>
    </source>
</evidence>
<dbReference type="AlphaFoldDB" id="A0A1E7EZQ6"/>
<protein>
    <recommendedName>
        <fullName evidence="6">Alpha-type protein kinase domain-containing protein</fullName>
    </recommendedName>
</protein>
<dbReference type="GO" id="GO:0004674">
    <property type="term" value="F:protein serine/threonine kinase activity"/>
    <property type="evidence" value="ECO:0007669"/>
    <property type="project" value="UniProtKB-KW"/>
</dbReference>
<keyword evidence="3" id="KW-0547">Nucleotide-binding</keyword>
<dbReference type="Gene3D" id="3.20.200.10">
    <property type="entry name" value="MHCK/EF2 kinase"/>
    <property type="match status" value="1"/>
</dbReference>
<evidence type="ECO:0000256" key="4">
    <source>
        <dbReference type="ARBA" id="ARBA00022777"/>
    </source>
</evidence>
<dbReference type="InterPro" id="IPR011009">
    <property type="entry name" value="Kinase-like_dom_sf"/>
</dbReference>
<evidence type="ECO:0000256" key="2">
    <source>
        <dbReference type="ARBA" id="ARBA00022679"/>
    </source>
</evidence>
<feature type="domain" description="Alpha-type protein kinase" evidence="6">
    <location>
        <begin position="193"/>
        <end position="257"/>
    </location>
</feature>
<dbReference type="InterPro" id="IPR051852">
    <property type="entry name" value="Alpha-type_PK"/>
</dbReference>
<dbReference type="SMART" id="SM00811">
    <property type="entry name" value="Alpha_kinase"/>
    <property type="match status" value="1"/>
</dbReference>
<gene>
    <name evidence="7" type="ORF">FRACYDRAFT_245542</name>
</gene>
<evidence type="ECO:0000313" key="7">
    <source>
        <dbReference type="EMBL" id="OEU11500.1"/>
    </source>
</evidence>
<keyword evidence="2" id="KW-0808">Transferase</keyword>
<dbReference type="PROSITE" id="PS51158">
    <property type="entry name" value="ALPHA_KINASE"/>
    <property type="match status" value="1"/>
</dbReference>
<evidence type="ECO:0000313" key="8">
    <source>
        <dbReference type="Proteomes" id="UP000095751"/>
    </source>
</evidence>
<sequence>MVNRYCCSSCNRRLPRDSFSNNQWRKGEGRSRCHACVNSGPRGNNNDTGNNVDFDSIKRTIKEMEEILQRMQLEQIAKLNTVDAAQTARTNNATHATFKEIDLQNPFAQGSFRWVAKGVYSHGSRAGEACVCKWFKTGGVVESSFYDIDLSTVKKALDLITKWNSSGMVNKMVKINQPAVWTFDRNSGARAEMICDLQGGYYNDGVILTDPVILSLARKYGPTDLGSKGISNFFGHHTCNEFCRSEWRKPIFALKRSVARKGTTMEEVPTGNLRIIREDVTMVFLQCNFGVHLLTVRKRWNRLAAQGGMTIEEFFPDVVNFDSFVELYRVFFPFQEPHESEQPFKVVDVTAKDMTVFDTLDEAF</sequence>
<dbReference type="EMBL" id="KV784367">
    <property type="protein sequence ID" value="OEU11500.1"/>
    <property type="molecule type" value="Genomic_DNA"/>
</dbReference>
<dbReference type="OrthoDB" id="301415at2759"/>
<name>A0A1E7EZQ6_9STRA</name>
<dbReference type="GO" id="GO:0005524">
    <property type="term" value="F:ATP binding"/>
    <property type="evidence" value="ECO:0007669"/>
    <property type="project" value="UniProtKB-KW"/>
</dbReference>
<dbReference type="KEGG" id="fcy:FRACYDRAFT_245542"/>
<organism evidence="7 8">
    <name type="scientific">Fragilariopsis cylindrus CCMP1102</name>
    <dbReference type="NCBI Taxonomy" id="635003"/>
    <lineage>
        <taxon>Eukaryota</taxon>
        <taxon>Sar</taxon>
        <taxon>Stramenopiles</taxon>
        <taxon>Ochrophyta</taxon>
        <taxon>Bacillariophyta</taxon>
        <taxon>Bacillariophyceae</taxon>
        <taxon>Bacillariophycidae</taxon>
        <taxon>Bacillariales</taxon>
        <taxon>Bacillariaceae</taxon>
        <taxon>Fragilariopsis</taxon>
    </lineage>
</organism>
<keyword evidence="4" id="KW-0418">Kinase</keyword>
<dbReference type="InterPro" id="IPR004166">
    <property type="entry name" value="a-kinase_dom"/>
</dbReference>
<dbReference type="PANTHER" id="PTHR45992">
    <property type="entry name" value="EUKARYOTIC ELONGATION FACTOR 2 KINASE-RELATED"/>
    <property type="match status" value="1"/>
</dbReference>
<dbReference type="InParanoid" id="A0A1E7EZQ6"/>
<keyword evidence="8" id="KW-1185">Reference proteome</keyword>
<dbReference type="PANTHER" id="PTHR45992:SF11">
    <property type="entry name" value="ALPHA-TYPE PROTEIN KINASE DOMAIN-CONTAINING PROTEIN"/>
    <property type="match status" value="1"/>
</dbReference>
<evidence type="ECO:0000256" key="3">
    <source>
        <dbReference type="ARBA" id="ARBA00022741"/>
    </source>
</evidence>
<keyword evidence="5" id="KW-0067">ATP-binding</keyword>
<dbReference type="SUPFAM" id="SSF56112">
    <property type="entry name" value="Protein kinase-like (PK-like)"/>
    <property type="match status" value="1"/>
</dbReference>
<evidence type="ECO:0000256" key="1">
    <source>
        <dbReference type="ARBA" id="ARBA00022527"/>
    </source>
</evidence>
<keyword evidence="1" id="KW-0723">Serine/threonine-protein kinase</keyword>
<dbReference type="Proteomes" id="UP000095751">
    <property type="component" value="Unassembled WGS sequence"/>
</dbReference>
<dbReference type="Pfam" id="PF02816">
    <property type="entry name" value="Alpha_kinase"/>
    <property type="match status" value="1"/>
</dbReference>